<keyword evidence="3" id="KW-1185">Reference proteome</keyword>
<dbReference type="Proteomes" id="UP000001460">
    <property type="component" value="Unassembled WGS sequence"/>
</dbReference>
<reference evidence="2" key="1">
    <citation type="submission" date="2008-06" db="EMBL/GenBank/DDBJ databases">
        <authorList>
            <person name="Lorenzi H."/>
            <person name="Inman J."/>
            <person name="Miller J."/>
            <person name="Schobel S."/>
            <person name="Amedeo P."/>
            <person name="Caler E.V."/>
            <person name="da Silva J."/>
        </authorList>
    </citation>
    <scope>NUCLEOTIDE SEQUENCE [LARGE SCALE GENOMIC DNA]</scope>
    <source>
        <strain evidence="2">RN66</strain>
    </source>
</reference>
<gene>
    <name evidence="2" type="ORF">CMU_001740</name>
</gene>
<dbReference type="VEuPathDB" id="CryptoDB:CMU_001740"/>
<sequence>MLDLLLAIFIKLASFLQVESYIVCNACTFQPIAAEINTHYLGALVHYLDFEFQLPCDFYNPIITVSAPNNFLINSLTLLPTQNVGIFDDFSTECEMQKSIGDSDKSNLDSNNEYTSNFTDKLIKRNYPNCSLSAGAETEFSSILTSLGFLSWQIHSQDTQECILIPSYKILDRDAIKLNDNLPNGTYILRFNLTNPYYISEYGFWNLSITSTQNNMPTIPYCITSMTHEDVVKVVGPWISNLEVDSFTVNLYFSGSHNAEINIGVHTPYEKLQLLLPDSSNSSNTQSSKHALQLKLTFPPCQMLSCFNISQEFEHNFCIIEDIEISKCSIERRDPQLVLLIELDSKSILQSQNIKNNSSLNIKIENLILPMSISSERDSFLDIGFYIRTAPIPQPSFINFNSSIISNVTLANSCLGEWLQYVVESDDFIKHDLYYTPISVTKYTLPSLQHIELSVKYRITTSKFFPVLINVPQLTISNTDSYSLCLAPPQSVSFDPNIIPDYAIYSPELLSEIRFQSSKLQPYIEVSYEKSLNCILIKNITSSNPLQCVLVASRTENNSMIFNKYGEYFYPLYNSLGNWNIKFYKGYQSSMIYSKDILGEIYNPYKTNITEISGPVILKNQNSQYYNLLVYLLLSEVQRSKVIAVKLSLPFDSINLISDQCEAKLFSPKGDNQNLINITTSCEDNSIILNINSKSNIEKGWWTICTNISQPVPSIMQTTSFVHISVASSVSLIDSPYLTSTLILDLRRTYLGPYIWPVPVILKDNTNIYENIKYQSIDIVVQQQGSSYHPFPLLPKQNIYISSNSPYSTFLALSGKPKFLLLYIVDQYSISLDEKSRNFVFPKIFPNTDILYDCLILFLGNTKYKHPSFRPCKKSLEYINSYNTSVIDIASNMKVMVMNLQKQLKYYQNYKMTIVSIISSVENSENIDLQITSSNLIKPRNNIVYYMILKSNTNLPPGTLKLKLDPFPWFFDTGYELENLLAKRHIENLYMVPQSLKILRSCFSEQPKFSKDDSSKLVSLKTNLSYLDGPINTIEENIIPSIPGSCNRKLLESSSRSLFNPSLFLIISLVLITSIV</sequence>
<dbReference type="EMBL" id="DS989732">
    <property type="protein sequence ID" value="EEA07303.1"/>
    <property type="molecule type" value="Genomic_DNA"/>
</dbReference>
<dbReference type="OrthoDB" id="340966at2759"/>
<keyword evidence="1" id="KW-0732">Signal</keyword>
<dbReference type="OMA" id="DIEISKC"/>
<evidence type="ECO:0008006" key="4">
    <source>
        <dbReference type="Google" id="ProtNLM"/>
    </source>
</evidence>
<dbReference type="AlphaFoldDB" id="B6AGG2"/>
<name>B6AGG2_CRYMR</name>
<evidence type="ECO:0000256" key="1">
    <source>
        <dbReference type="SAM" id="SignalP"/>
    </source>
</evidence>
<feature type="signal peptide" evidence="1">
    <location>
        <begin position="1"/>
        <end position="20"/>
    </location>
</feature>
<evidence type="ECO:0000313" key="3">
    <source>
        <dbReference type="Proteomes" id="UP000001460"/>
    </source>
</evidence>
<dbReference type="RefSeq" id="XP_002141652.1">
    <property type="nucleotide sequence ID" value="XM_002141616.1"/>
</dbReference>
<protein>
    <recommendedName>
        <fullName evidence="4">Transmembrane protein</fullName>
    </recommendedName>
</protein>
<evidence type="ECO:0000313" key="2">
    <source>
        <dbReference type="EMBL" id="EEA07303.1"/>
    </source>
</evidence>
<feature type="chain" id="PRO_5002842270" description="Transmembrane protein" evidence="1">
    <location>
        <begin position="21"/>
        <end position="1076"/>
    </location>
</feature>
<dbReference type="GeneID" id="6996720"/>
<accession>B6AGG2</accession>
<proteinExistence type="predicted"/>
<organism evidence="2 3">
    <name type="scientific">Cryptosporidium muris (strain RN66)</name>
    <dbReference type="NCBI Taxonomy" id="441375"/>
    <lineage>
        <taxon>Eukaryota</taxon>
        <taxon>Sar</taxon>
        <taxon>Alveolata</taxon>
        <taxon>Apicomplexa</taxon>
        <taxon>Conoidasida</taxon>
        <taxon>Coccidia</taxon>
        <taxon>Eucoccidiorida</taxon>
        <taxon>Eimeriorina</taxon>
        <taxon>Cryptosporidiidae</taxon>
        <taxon>Cryptosporidium</taxon>
    </lineage>
</organism>